<dbReference type="InterPro" id="IPR016174">
    <property type="entry name" value="Di-haem_cyt_TM"/>
</dbReference>
<dbReference type="HOGENOM" id="CLU_021306_0_0_0"/>
<dbReference type="InterPro" id="IPR036280">
    <property type="entry name" value="Multihaem_cyt_sf"/>
</dbReference>
<dbReference type="SUPFAM" id="SSF81342">
    <property type="entry name" value="Transmembrane di-heme cytochromes"/>
    <property type="match status" value="1"/>
</dbReference>
<dbReference type="AlphaFoldDB" id="B1ZVN6"/>
<evidence type="ECO:0000259" key="9">
    <source>
        <dbReference type="Pfam" id="PF01292"/>
    </source>
</evidence>
<feature type="region of interest" description="Disordered" evidence="7">
    <location>
        <begin position="737"/>
        <end position="757"/>
    </location>
</feature>
<feature type="transmembrane region" description="Helical" evidence="8">
    <location>
        <begin position="641"/>
        <end position="660"/>
    </location>
</feature>
<keyword evidence="11" id="KW-1185">Reference proteome</keyword>
<keyword evidence="2" id="KW-1003">Cell membrane</keyword>
<evidence type="ECO:0000256" key="6">
    <source>
        <dbReference type="ARBA" id="ARBA00023136"/>
    </source>
</evidence>
<evidence type="ECO:0000256" key="3">
    <source>
        <dbReference type="ARBA" id="ARBA00022692"/>
    </source>
</evidence>
<name>B1ZVN6_OPITP</name>
<evidence type="ECO:0000256" key="5">
    <source>
        <dbReference type="ARBA" id="ARBA00022989"/>
    </source>
</evidence>
<dbReference type="SUPFAM" id="SSF48695">
    <property type="entry name" value="Multiheme cytochromes"/>
    <property type="match status" value="2"/>
</dbReference>
<dbReference type="Gene3D" id="3.90.10.10">
    <property type="entry name" value="Cytochrome C3"/>
    <property type="match status" value="2"/>
</dbReference>
<evidence type="ECO:0000256" key="4">
    <source>
        <dbReference type="ARBA" id="ARBA00022729"/>
    </source>
</evidence>
<reference evidence="10 11" key="1">
    <citation type="journal article" date="2011" name="J. Bacteriol.">
        <title>Genome sequence of the verrucomicrobium Opitutus terrae PB90-1, an abundant inhabitant of rice paddy soil ecosystems.</title>
        <authorList>
            <person name="van Passel M.W."/>
            <person name="Kant R."/>
            <person name="Palva A."/>
            <person name="Copeland A."/>
            <person name="Lucas S."/>
            <person name="Lapidus A."/>
            <person name="Glavina del Rio T."/>
            <person name="Pitluck S."/>
            <person name="Goltsman E."/>
            <person name="Clum A."/>
            <person name="Sun H."/>
            <person name="Schmutz J."/>
            <person name="Larimer F.W."/>
            <person name="Land M.L."/>
            <person name="Hauser L."/>
            <person name="Kyrpides N."/>
            <person name="Mikhailova N."/>
            <person name="Richardson P.P."/>
            <person name="Janssen P.H."/>
            <person name="de Vos W.M."/>
            <person name="Smidt H."/>
        </authorList>
    </citation>
    <scope>NUCLEOTIDE SEQUENCE [LARGE SCALE GENOMIC DNA]</scope>
    <source>
        <strain evidence="11">DSM 11246 / JCM 15787 / PB90-1</strain>
    </source>
</reference>
<gene>
    <name evidence="10" type="ordered locus">Oter_0845</name>
</gene>
<keyword evidence="6 8" id="KW-0472">Membrane</keyword>
<evidence type="ECO:0000256" key="8">
    <source>
        <dbReference type="SAM" id="Phobius"/>
    </source>
</evidence>
<feature type="transmembrane region" description="Helical" evidence="8">
    <location>
        <begin position="530"/>
        <end position="550"/>
    </location>
</feature>
<sequence>MVRSSPDRAPAAVYPRGAAALPKTAAFRLAFGLTLALAGGTGRLAAADEPAPQSSASCLECHSDETLTERRPDGTKVSLFVSADKVGASVHGSLECVDCHEGIDGEASPHRKQRVAVDCFSCHDDTAPKHKFHSRLQLDPRPEGKDTSCTECHGTHEVQRVKSRDFAMSKPRLTEGCGQCHAQARDHFVASAHARPAGNANPPLNCLTCHKDPLIAAKEPASIAEQKLAQAKLCESCHVEKPDVASQVLRQTKFVASFDQSVHGAALHAGKQEAATCVDCHGAHEMNRAITTGARMNKQHQSATCAKCHEEQARDFDSSVHAAALRKGNADSAVCTDCHGEHDIRGHKDPTSPVHASNVAQQVCASCHDSLRLTQKYGLSSQTFQTFSDSYHGLAARGGAVEVVNCASCHSAHAIKSSLDPTSTIHKSNLARTCGECHPGANKRFAVGAVHVSPQTADANDANARVLYWVATIYVWMIVLIVGGMALHNLLDFFKKIRRKLAIQKGLIEPEHVAHRLYLRMTAHERFQHGALVISFVLLVVTGFMLRYPEAWWVVGIRNLSARAFEWRSLIHRIAGVVMLVAGVWHVGYLALSPAGRSLLRDLLPRWRDVTDPWKVLRYNLGLSPTKPEFPRFSYIEKAEYWALVWGTLLMGVTGMILWFDNTSMGLITKLGFDVSRAIHFYEAILATLAIIVWHFYFVIFNPDVYPMNLAWLTGRMSEEELLEEHPLQLADLKAAEAAQKNSPATPPENPPPPAAS</sequence>
<dbReference type="PANTHER" id="PTHR35038">
    <property type="entry name" value="DISSIMILATORY SULFITE REDUCTASE SIRA"/>
    <property type="match status" value="1"/>
</dbReference>
<dbReference type="InterPro" id="IPR011577">
    <property type="entry name" value="Cyt_b561_bac/Ni-Hgenase"/>
</dbReference>
<dbReference type="GO" id="GO:0022904">
    <property type="term" value="P:respiratory electron transport chain"/>
    <property type="evidence" value="ECO:0007669"/>
    <property type="project" value="InterPro"/>
</dbReference>
<keyword evidence="4" id="KW-0732">Signal</keyword>
<accession>B1ZVN6</accession>
<dbReference type="eggNOG" id="COG2864">
    <property type="taxonomic scope" value="Bacteria"/>
</dbReference>
<dbReference type="Gene3D" id="1.10.780.10">
    <property type="entry name" value="Hydroxylamine Oxidoreductase, Chain A, domain 1"/>
    <property type="match status" value="2"/>
</dbReference>
<keyword evidence="5 8" id="KW-1133">Transmembrane helix</keyword>
<evidence type="ECO:0000256" key="1">
    <source>
        <dbReference type="ARBA" id="ARBA00004651"/>
    </source>
</evidence>
<dbReference type="CDD" id="cd08168">
    <property type="entry name" value="Cytochrom_C3"/>
    <property type="match status" value="1"/>
</dbReference>
<dbReference type="RefSeq" id="WP_012373671.1">
    <property type="nucleotide sequence ID" value="NC_010571.1"/>
</dbReference>
<dbReference type="Gene3D" id="1.20.950.20">
    <property type="entry name" value="Transmembrane di-heme cytochromes, Chain C"/>
    <property type="match status" value="1"/>
</dbReference>
<dbReference type="GO" id="GO:0009055">
    <property type="term" value="F:electron transfer activity"/>
    <property type="evidence" value="ECO:0007669"/>
    <property type="project" value="InterPro"/>
</dbReference>
<dbReference type="InterPro" id="IPR051829">
    <property type="entry name" value="Multiheme_Cytochr_ET"/>
</dbReference>
<dbReference type="OrthoDB" id="9814800at2"/>
<dbReference type="EMBL" id="CP001032">
    <property type="protein sequence ID" value="ACB74133.1"/>
    <property type="molecule type" value="Genomic_DNA"/>
</dbReference>
<evidence type="ECO:0000256" key="7">
    <source>
        <dbReference type="SAM" id="MobiDB-lite"/>
    </source>
</evidence>
<dbReference type="GO" id="GO:0005886">
    <property type="term" value="C:plasma membrane"/>
    <property type="evidence" value="ECO:0007669"/>
    <property type="project" value="UniProtKB-SubCell"/>
</dbReference>
<feature type="domain" description="Cytochrome b561 bacterial/Ni-hydrogenase" evidence="9">
    <location>
        <begin position="521"/>
        <end position="703"/>
    </location>
</feature>
<feature type="transmembrane region" description="Helical" evidence="8">
    <location>
        <begin position="680"/>
        <end position="700"/>
    </location>
</feature>
<evidence type="ECO:0000256" key="2">
    <source>
        <dbReference type="ARBA" id="ARBA00022475"/>
    </source>
</evidence>
<dbReference type="KEGG" id="ote:Oter_0845"/>
<proteinExistence type="predicted"/>
<feature type="compositionally biased region" description="Pro residues" evidence="7">
    <location>
        <begin position="745"/>
        <end position="757"/>
    </location>
</feature>
<feature type="transmembrane region" description="Helical" evidence="8">
    <location>
        <begin position="570"/>
        <end position="592"/>
    </location>
</feature>
<evidence type="ECO:0000313" key="11">
    <source>
        <dbReference type="Proteomes" id="UP000007013"/>
    </source>
</evidence>
<keyword evidence="3 8" id="KW-0812">Transmembrane</keyword>
<protein>
    <submittedName>
        <fullName evidence="10">Cytochrome b subunit of formate dehydrogenase-like protein</fullName>
    </submittedName>
</protein>
<dbReference type="Pfam" id="PF01292">
    <property type="entry name" value="Ni_hydr_CYTB"/>
    <property type="match status" value="1"/>
</dbReference>
<dbReference type="STRING" id="452637.Oter_0845"/>
<feature type="transmembrane region" description="Helical" evidence="8">
    <location>
        <begin position="466"/>
        <end position="491"/>
    </location>
</feature>
<dbReference type="Proteomes" id="UP000007013">
    <property type="component" value="Chromosome"/>
</dbReference>
<evidence type="ECO:0000313" key="10">
    <source>
        <dbReference type="EMBL" id="ACB74133.1"/>
    </source>
</evidence>
<comment type="subcellular location">
    <subcellularLocation>
        <location evidence="1">Cell membrane</location>
        <topology evidence="1">Multi-pass membrane protein</topology>
    </subcellularLocation>
</comment>
<organism evidence="10 11">
    <name type="scientific">Opitutus terrae (strain DSM 11246 / JCM 15787 / PB90-1)</name>
    <dbReference type="NCBI Taxonomy" id="452637"/>
    <lineage>
        <taxon>Bacteria</taxon>
        <taxon>Pseudomonadati</taxon>
        <taxon>Verrucomicrobiota</taxon>
        <taxon>Opitutia</taxon>
        <taxon>Opitutales</taxon>
        <taxon>Opitutaceae</taxon>
        <taxon>Opitutus</taxon>
    </lineage>
</organism>
<dbReference type="eggNOG" id="COG3005">
    <property type="taxonomic scope" value="Bacteria"/>
</dbReference>